<evidence type="ECO:0000313" key="2">
    <source>
        <dbReference type="Proteomes" id="UP000026915"/>
    </source>
</evidence>
<dbReference type="PANTHER" id="PTHR33067">
    <property type="entry name" value="RNA-DIRECTED DNA POLYMERASE-RELATED"/>
    <property type="match status" value="1"/>
</dbReference>
<organism evidence="1 2">
    <name type="scientific">Theobroma cacao</name>
    <name type="common">Cacao</name>
    <name type="synonym">Cocoa</name>
    <dbReference type="NCBI Taxonomy" id="3641"/>
    <lineage>
        <taxon>Eukaryota</taxon>
        <taxon>Viridiplantae</taxon>
        <taxon>Streptophyta</taxon>
        <taxon>Embryophyta</taxon>
        <taxon>Tracheophyta</taxon>
        <taxon>Spermatophyta</taxon>
        <taxon>Magnoliopsida</taxon>
        <taxon>eudicotyledons</taxon>
        <taxon>Gunneridae</taxon>
        <taxon>Pentapetalae</taxon>
        <taxon>rosids</taxon>
        <taxon>malvids</taxon>
        <taxon>Malvales</taxon>
        <taxon>Malvaceae</taxon>
        <taxon>Byttnerioideae</taxon>
        <taxon>Theobroma</taxon>
    </lineage>
</organism>
<gene>
    <name evidence="1" type="ORF">TCM_023948</name>
</gene>
<sequence>MYVSTSRCQPFWLVLGHGLNKGGGATLALEVAVLLLLPNYCAVCSSPSTFNVILTMIQLDLYGIPTGGSTPSDIEANPKREGKEHVMAITLSSGSEVGSSNQAETQDVLVKVDKFILLVDFVVLDIEEVKGVPIMLRRPFLHTAKAFINVEKKELTLRVQIISVTSEVFIENHRKDPLETPLVAKSERDDDEFFMYVHMLDVPSRVLRTQFKSLDFSSTSSF</sequence>
<dbReference type="Gene3D" id="2.40.70.10">
    <property type="entry name" value="Acid Proteases"/>
    <property type="match status" value="1"/>
</dbReference>
<dbReference type="PANTHER" id="PTHR33067:SF9">
    <property type="entry name" value="RNA-DIRECTED DNA POLYMERASE"/>
    <property type="match status" value="1"/>
</dbReference>
<evidence type="ECO:0000313" key="1">
    <source>
        <dbReference type="EMBL" id="EOY08790.1"/>
    </source>
</evidence>
<accession>A0A061EUP5</accession>
<reference evidence="1 2" key="1">
    <citation type="journal article" date="2013" name="Genome Biol.">
        <title>The genome sequence of the most widely cultivated cacao type and its use to identify candidate genes regulating pod color.</title>
        <authorList>
            <person name="Motamayor J.C."/>
            <person name="Mockaitis K."/>
            <person name="Schmutz J."/>
            <person name="Haiminen N."/>
            <person name="Iii D.L."/>
            <person name="Cornejo O."/>
            <person name="Findley S.D."/>
            <person name="Zheng P."/>
            <person name="Utro F."/>
            <person name="Royaert S."/>
            <person name="Saski C."/>
            <person name="Jenkins J."/>
            <person name="Podicheti R."/>
            <person name="Zhao M."/>
            <person name="Scheffler B.E."/>
            <person name="Stack J.C."/>
            <person name="Feltus F.A."/>
            <person name="Mustiga G.M."/>
            <person name="Amores F."/>
            <person name="Phillips W."/>
            <person name="Marelli J.P."/>
            <person name="May G.D."/>
            <person name="Shapiro H."/>
            <person name="Ma J."/>
            <person name="Bustamante C.D."/>
            <person name="Schnell R.J."/>
            <person name="Main D."/>
            <person name="Gilbert D."/>
            <person name="Parida L."/>
            <person name="Kuhn D.N."/>
        </authorList>
    </citation>
    <scope>NUCLEOTIDE SEQUENCE [LARGE SCALE GENOMIC DNA]</scope>
    <source>
        <strain evidence="2">cv. Matina 1-6</strain>
    </source>
</reference>
<name>A0A061EUP5_THECC</name>
<protein>
    <submittedName>
        <fullName evidence="1">Uncharacterized protein</fullName>
    </submittedName>
</protein>
<dbReference type="AlphaFoldDB" id="A0A061EUP5"/>
<dbReference type="InParanoid" id="A0A061EUP5"/>
<dbReference type="Gramene" id="EOY08790">
    <property type="protein sequence ID" value="EOY08790"/>
    <property type="gene ID" value="TCM_023948"/>
</dbReference>
<dbReference type="InterPro" id="IPR021109">
    <property type="entry name" value="Peptidase_aspartic_dom_sf"/>
</dbReference>
<dbReference type="HOGENOM" id="CLU_1247272_0_0_1"/>
<keyword evidence="2" id="KW-1185">Reference proteome</keyword>
<dbReference type="Proteomes" id="UP000026915">
    <property type="component" value="Chromosome 5"/>
</dbReference>
<dbReference type="EMBL" id="CM001883">
    <property type="protein sequence ID" value="EOY08790.1"/>
    <property type="molecule type" value="Genomic_DNA"/>
</dbReference>
<proteinExistence type="predicted"/>